<evidence type="ECO:0000313" key="3">
    <source>
        <dbReference type="EMBL" id="PSG90464.1"/>
    </source>
</evidence>
<name>A0A2T1NDF7_9FLAO</name>
<dbReference type="RefSeq" id="WP_106462605.1">
    <property type="nucleotide sequence ID" value="NZ_PXOQ01000007.1"/>
</dbReference>
<proteinExistence type="inferred from homology"/>
<accession>A0A2T1NDF7</accession>
<evidence type="ECO:0000313" key="4">
    <source>
        <dbReference type="Proteomes" id="UP000238426"/>
    </source>
</evidence>
<dbReference type="OrthoDB" id="9800856at2"/>
<dbReference type="Pfam" id="PF13279">
    <property type="entry name" value="4HBT_2"/>
    <property type="match status" value="1"/>
</dbReference>
<dbReference type="InterPro" id="IPR029069">
    <property type="entry name" value="HotDog_dom_sf"/>
</dbReference>
<dbReference type="AlphaFoldDB" id="A0A2T1NDF7"/>
<comment type="similarity">
    <text evidence="1">Belongs to the 4-hydroxybenzoyl-CoA thioesterase family.</text>
</comment>
<dbReference type="PANTHER" id="PTHR31793:SF27">
    <property type="entry name" value="NOVEL THIOESTERASE SUPERFAMILY DOMAIN AND SAPOSIN A-TYPE DOMAIN CONTAINING PROTEIN (0610012H03RIK)"/>
    <property type="match status" value="1"/>
</dbReference>
<evidence type="ECO:0000256" key="2">
    <source>
        <dbReference type="ARBA" id="ARBA00022801"/>
    </source>
</evidence>
<dbReference type="PANTHER" id="PTHR31793">
    <property type="entry name" value="4-HYDROXYBENZOYL-COA THIOESTERASE FAMILY MEMBER"/>
    <property type="match status" value="1"/>
</dbReference>
<evidence type="ECO:0000256" key="1">
    <source>
        <dbReference type="ARBA" id="ARBA00005953"/>
    </source>
</evidence>
<reference evidence="3 4" key="1">
    <citation type="submission" date="2018-03" db="EMBL/GenBank/DDBJ databases">
        <title>Mesoflavibacter sp. HG37 and Mesoflavibacter sp. HG96 sp.nov., two marine bacteria isolated from seawater of Western Pacific Ocean.</title>
        <authorList>
            <person name="Cheng H."/>
            <person name="Wu Y.-H."/>
            <person name="Guo L.-L."/>
            <person name="Xu X.-W."/>
        </authorList>
    </citation>
    <scope>NUCLEOTIDE SEQUENCE [LARGE SCALE GENOMIC DNA]</scope>
    <source>
        <strain evidence="3 4">KCTC 32269</strain>
    </source>
</reference>
<dbReference type="PIRSF" id="PIRSF003230">
    <property type="entry name" value="YbgC"/>
    <property type="match status" value="1"/>
</dbReference>
<dbReference type="Gene3D" id="3.10.129.10">
    <property type="entry name" value="Hotdog Thioesterase"/>
    <property type="match status" value="1"/>
</dbReference>
<dbReference type="GO" id="GO:0047617">
    <property type="term" value="F:fatty acyl-CoA hydrolase activity"/>
    <property type="evidence" value="ECO:0007669"/>
    <property type="project" value="TreeGrafter"/>
</dbReference>
<dbReference type="EMBL" id="PXOQ01000007">
    <property type="protein sequence ID" value="PSG90464.1"/>
    <property type="molecule type" value="Genomic_DNA"/>
</dbReference>
<organism evidence="3 4">
    <name type="scientific">Aurantibacter aestuarii</name>
    <dbReference type="NCBI Taxonomy" id="1266046"/>
    <lineage>
        <taxon>Bacteria</taxon>
        <taxon>Pseudomonadati</taxon>
        <taxon>Bacteroidota</taxon>
        <taxon>Flavobacteriia</taxon>
        <taxon>Flavobacteriales</taxon>
        <taxon>Flavobacteriaceae</taxon>
        <taxon>Aurantibacter</taxon>
    </lineage>
</organism>
<keyword evidence="2" id="KW-0378">Hydrolase</keyword>
<sequence length="139" mass="16118">MNQLTATFPIQISFSDVDSLGIVWHGHYIKYFEFAREAFAKKHHIDYLTAKAHGFALPIVKTNTEHKLTLKYGQNPTIKVELIPKESAKIVYKYTIYNEDNQVVCLGETTQVFTHFEINELALVFPEYYKTALKQMLND</sequence>
<comment type="caution">
    <text evidence="3">The sequence shown here is derived from an EMBL/GenBank/DDBJ whole genome shotgun (WGS) entry which is preliminary data.</text>
</comment>
<keyword evidence="4" id="KW-1185">Reference proteome</keyword>
<dbReference type="InterPro" id="IPR050563">
    <property type="entry name" value="4-hydroxybenzoyl-CoA_TE"/>
</dbReference>
<dbReference type="InterPro" id="IPR006684">
    <property type="entry name" value="YbgC/YbaW"/>
</dbReference>
<dbReference type="CDD" id="cd00586">
    <property type="entry name" value="4HBT"/>
    <property type="match status" value="1"/>
</dbReference>
<protein>
    <submittedName>
        <fullName evidence="3">4-hydroxybenzoyl-CoA thioesterase</fullName>
    </submittedName>
</protein>
<dbReference type="SUPFAM" id="SSF54637">
    <property type="entry name" value="Thioesterase/thiol ester dehydrase-isomerase"/>
    <property type="match status" value="1"/>
</dbReference>
<gene>
    <name evidence="3" type="ORF">C7H52_04055</name>
</gene>
<dbReference type="Proteomes" id="UP000238426">
    <property type="component" value="Unassembled WGS sequence"/>
</dbReference>